<organism evidence="1 2">
    <name type="scientific">Tectimicrobiota bacterium</name>
    <dbReference type="NCBI Taxonomy" id="2528274"/>
    <lineage>
        <taxon>Bacteria</taxon>
        <taxon>Pseudomonadati</taxon>
        <taxon>Nitrospinota/Tectimicrobiota group</taxon>
        <taxon>Candidatus Tectimicrobiota</taxon>
    </lineage>
</organism>
<proteinExistence type="predicted"/>
<protein>
    <submittedName>
        <fullName evidence="1">Uncharacterized protein</fullName>
    </submittedName>
</protein>
<evidence type="ECO:0000313" key="2">
    <source>
        <dbReference type="Proteomes" id="UP000741360"/>
    </source>
</evidence>
<sequence length="89" mass="10525">MRNTDKQIDPLPEEFVSEDEAAEFWNTHSITDYEEFLEPMSLDVDLKRRHFEIEIDEESFLALRASARKHRKPVKQLASEFLKEKLTTG</sequence>
<dbReference type="AlphaFoldDB" id="A0A932GN76"/>
<gene>
    <name evidence="1" type="ORF">HYY65_03610</name>
</gene>
<dbReference type="Proteomes" id="UP000741360">
    <property type="component" value="Unassembled WGS sequence"/>
</dbReference>
<reference evidence="1" key="1">
    <citation type="submission" date="2020-07" db="EMBL/GenBank/DDBJ databases">
        <title>Huge and variable diversity of episymbiotic CPR bacteria and DPANN archaea in groundwater ecosystems.</title>
        <authorList>
            <person name="He C.Y."/>
            <person name="Keren R."/>
            <person name="Whittaker M."/>
            <person name="Farag I.F."/>
            <person name="Doudna J."/>
            <person name="Cate J.H.D."/>
            <person name="Banfield J.F."/>
        </authorList>
    </citation>
    <scope>NUCLEOTIDE SEQUENCE</scope>
    <source>
        <strain evidence="1">NC_groundwater_717_Ag_S-0.2um_59_8</strain>
    </source>
</reference>
<accession>A0A932GN76</accession>
<evidence type="ECO:0000313" key="1">
    <source>
        <dbReference type="EMBL" id="MBI3014157.1"/>
    </source>
</evidence>
<dbReference type="Pfam" id="PF12441">
    <property type="entry name" value="CopG_antitoxin"/>
    <property type="match status" value="1"/>
</dbReference>
<dbReference type="InterPro" id="IPR022148">
    <property type="entry name" value="CopG_antitoxin"/>
</dbReference>
<name>A0A932GN76_UNCTE</name>
<dbReference type="EMBL" id="JACPSX010000059">
    <property type="protein sequence ID" value="MBI3014157.1"/>
    <property type="molecule type" value="Genomic_DNA"/>
</dbReference>
<comment type="caution">
    <text evidence="1">The sequence shown here is derived from an EMBL/GenBank/DDBJ whole genome shotgun (WGS) entry which is preliminary data.</text>
</comment>